<dbReference type="STRING" id="106370.Francci3_2594"/>
<name>Q2J9T6_FRACC</name>
<reference evidence="6 7" key="1">
    <citation type="journal article" date="2007" name="Genome Res.">
        <title>Genome characteristics of facultatively symbiotic Frankia sp. strains reflect host range and host plant biogeography.</title>
        <authorList>
            <person name="Normand P."/>
            <person name="Lapierre P."/>
            <person name="Tisa L.S."/>
            <person name="Gogarten J.P."/>
            <person name="Alloisio N."/>
            <person name="Bagnarol E."/>
            <person name="Bassi C.A."/>
            <person name="Berry A.M."/>
            <person name="Bickhart D.M."/>
            <person name="Choisne N."/>
            <person name="Couloux A."/>
            <person name="Cournoyer B."/>
            <person name="Cruveiller S."/>
            <person name="Daubin V."/>
            <person name="Demange N."/>
            <person name="Francino M.P."/>
            <person name="Goltsman E."/>
            <person name="Huang Y."/>
            <person name="Kopp O.R."/>
            <person name="Labarre L."/>
            <person name="Lapidus A."/>
            <person name="Lavire C."/>
            <person name="Marechal J."/>
            <person name="Martinez M."/>
            <person name="Mastronunzio J.E."/>
            <person name="Mullin B.C."/>
            <person name="Niemann J."/>
            <person name="Pujic P."/>
            <person name="Rawnsley T."/>
            <person name="Rouy Z."/>
            <person name="Schenowitz C."/>
            <person name="Sellstedt A."/>
            <person name="Tavares F."/>
            <person name="Tomkins J.P."/>
            <person name="Vallenet D."/>
            <person name="Valverde C."/>
            <person name="Wall L.G."/>
            <person name="Wang Y."/>
            <person name="Medigue C."/>
            <person name="Benson D.R."/>
        </authorList>
    </citation>
    <scope>NUCLEOTIDE SEQUENCE [LARGE SCALE GENOMIC DNA]</scope>
    <source>
        <strain evidence="7">DSM 45818 / CECT 9043 / CcI3</strain>
    </source>
</reference>
<dbReference type="InterPro" id="IPR001647">
    <property type="entry name" value="HTH_TetR"/>
</dbReference>
<dbReference type="PANTHER" id="PTHR30055">
    <property type="entry name" value="HTH-TYPE TRANSCRIPTIONAL REGULATOR RUTR"/>
    <property type="match status" value="1"/>
</dbReference>
<dbReference type="InterPro" id="IPR009057">
    <property type="entry name" value="Homeodomain-like_sf"/>
</dbReference>
<dbReference type="GO" id="GO:0003700">
    <property type="term" value="F:DNA-binding transcription factor activity"/>
    <property type="evidence" value="ECO:0007669"/>
    <property type="project" value="TreeGrafter"/>
</dbReference>
<dbReference type="OrthoDB" id="3214072at2"/>
<keyword evidence="7" id="KW-1185">Reference proteome</keyword>
<dbReference type="PhylomeDB" id="Q2J9T6"/>
<evidence type="ECO:0000256" key="4">
    <source>
        <dbReference type="PROSITE-ProRule" id="PRU00335"/>
    </source>
</evidence>
<feature type="domain" description="HTH tetR-type" evidence="5">
    <location>
        <begin position="20"/>
        <end position="80"/>
    </location>
</feature>
<dbReference type="HOGENOM" id="CLU_1287256_0_0_11"/>
<dbReference type="PANTHER" id="PTHR30055:SF234">
    <property type="entry name" value="HTH-TYPE TRANSCRIPTIONAL REGULATOR BETI"/>
    <property type="match status" value="1"/>
</dbReference>
<accession>Q2J9T6</accession>
<evidence type="ECO:0000256" key="3">
    <source>
        <dbReference type="ARBA" id="ARBA00023163"/>
    </source>
</evidence>
<evidence type="ECO:0000313" key="7">
    <source>
        <dbReference type="Proteomes" id="UP000001937"/>
    </source>
</evidence>
<evidence type="ECO:0000256" key="1">
    <source>
        <dbReference type="ARBA" id="ARBA00023015"/>
    </source>
</evidence>
<keyword evidence="1" id="KW-0805">Transcription regulation</keyword>
<dbReference type="Gene3D" id="1.10.10.60">
    <property type="entry name" value="Homeodomain-like"/>
    <property type="match status" value="1"/>
</dbReference>
<feature type="DNA-binding region" description="H-T-H motif" evidence="4">
    <location>
        <begin position="43"/>
        <end position="62"/>
    </location>
</feature>
<dbReference type="EMBL" id="CP000249">
    <property type="protein sequence ID" value="ABD11956.1"/>
    <property type="molecule type" value="Genomic_DNA"/>
</dbReference>
<organism evidence="6 7">
    <name type="scientific">Frankia casuarinae (strain DSM 45818 / CECT 9043 / HFP020203 / CcI3)</name>
    <dbReference type="NCBI Taxonomy" id="106370"/>
    <lineage>
        <taxon>Bacteria</taxon>
        <taxon>Bacillati</taxon>
        <taxon>Actinomycetota</taxon>
        <taxon>Actinomycetes</taxon>
        <taxon>Frankiales</taxon>
        <taxon>Frankiaceae</taxon>
        <taxon>Frankia</taxon>
    </lineage>
</organism>
<dbReference type="eggNOG" id="COG1309">
    <property type="taxonomic scope" value="Bacteria"/>
</dbReference>
<evidence type="ECO:0000313" key="6">
    <source>
        <dbReference type="EMBL" id="ABD11956.1"/>
    </source>
</evidence>
<gene>
    <name evidence="6" type="ordered locus">Francci3_2594</name>
</gene>
<evidence type="ECO:0000259" key="5">
    <source>
        <dbReference type="PROSITE" id="PS50977"/>
    </source>
</evidence>
<keyword evidence="3" id="KW-0804">Transcription</keyword>
<dbReference type="KEGG" id="fra:Francci3_2594"/>
<protein>
    <submittedName>
        <fullName evidence="6">Transcriptional regulator, TetR family</fullName>
    </submittedName>
</protein>
<sequence length="221" mass="24488">MPPSANTGSKRPRSRRARGSINAPGILAGVFEFCRDTPVDQLSMPRLAAYLDVGVTSIYWYFKSKRELLDAMAEEALVSFYESMPALRGDAWEDVLREFFKNFYALLAVDDLKCDLIARRIGSLTYQETITSWPRAAELLAGLRDAGFPSSLAWHAFFTLSTYTRGFLLTERPAEDPAAAVPAAAQPSGVTVPEDFEFGITNIILGLRTLLPEDARDRDVA</sequence>
<dbReference type="SUPFAM" id="SSF46689">
    <property type="entry name" value="Homeodomain-like"/>
    <property type="match status" value="1"/>
</dbReference>
<dbReference type="Pfam" id="PF00440">
    <property type="entry name" value="TetR_N"/>
    <property type="match status" value="1"/>
</dbReference>
<dbReference type="Gene3D" id="1.10.357.10">
    <property type="entry name" value="Tetracycline Repressor, domain 2"/>
    <property type="match status" value="1"/>
</dbReference>
<dbReference type="PROSITE" id="PS50977">
    <property type="entry name" value="HTH_TETR_2"/>
    <property type="match status" value="1"/>
</dbReference>
<dbReference type="SUPFAM" id="SSF48498">
    <property type="entry name" value="Tetracyclin repressor-like, C-terminal domain"/>
    <property type="match status" value="1"/>
</dbReference>
<proteinExistence type="predicted"/>
<dbReference type="Proteomes" id="UP000001937">
    <property type="component" value="Chromosome"/>
</dbReference>
<dbReference type="InterPro" id="IPR036271">
    <property type="entry name" value="Tet_transcr_reg_TetR-rel_C_sf"/>
</dbReference>
<dbReference type="RefSeq" id="WP_011436991.1">
    <property type="nucleotide sequence ID" value="NC_007777.1"/>
</dbReference>
<dbReference type="InterPro" id="IPR050109">
    <property type="entry name" value="HTH-type_TetR-like_transc_reg"/>
</dbReference>
<dbReference type="AlphaFoldDB" id="Q2J9T6"/>
<dbReference type="GO" id="GO:0000976">
    <property type="term" value="F:transcription cis-regulatory region binding"/>
    <property type="evidence" value="ECO:0007669"/>
    <property type="project" value="TreeGrafter"/>
</dbReference>
<evidence type="ECO:0000256" key="2">
    <source>
        <dbReference type="ARBA" id="ARBA00023125"/>
    </source>
</evidence>
<keyword evidence="2 4" id="KW-0238">DNA-binding</keyword>